<dbReference type="InterPro" id="IPR035965">
    <property type="entry name" value="PAS-like_dom_sf"/>
</dbReference>
<keyword evidence="5" id="KW-0418">Kinase</keyword>
<evidence type="ECO:0000313" key="12">
    <source>
        <dbReference type="Proteomes" id="UP001570511"/>
    </source>
</evidence>
<dbReference type="PROSITE" id="PS50110">
    <property type="entry name" value="RESPONSE_REGULATORY"/>
    <property type="match status" value="1"/>
</dbReference>
<evidence type="ECO:0000256" key="1">
    <source>
        <dbReference type="ARBA" id="ARBA00000085"/>
    </source>
</evidence>
<evidence type="ECO:0000256" key="3">
    <source>
        <dbReference type="ARBA" id="ARBA00022553"/>
    </source>
</evidence>
<dbReference type="SUPFAM" id="SSF55785">
    <property type="entry name" value="PYP-like sensor domain (PAS domain)"/>
    <property type="match status" value="2"/>
</dbReference>
<dbReference type="PROSITE" id="PS50109">
    <property type="entry name" value="HIS_KIN"/>
    <property type="match status" value="1"/>
</dbReference>
<sequence>MASGIRVLHVDDDPQFTDLAAAFLPRHGDDLTVESAHTVEDALARLDAERIDCVVSDHDLTATTGIDFLETVRERYPDLPFILFTSKGSEEVASRAISAGVTDYLQKQRGTEQFELLANRIEHAVERLRSQRTADNRKRRLETLVSNLPGMIYQCRNESGWPMEYVAGETERLVGYTPEELQSGDVEWGADVLHPDERERTWEIVQEAIEDDEPFECTYRVVASDGSIKWMWERGRITERPPSAAELTAVDGETERVLEGFITDITPLKEREAELERSERRFRAIFEDPNVLVGLLAPDGTVRDVNRTALEYVDAEREELIGAAFRETPWWPETSRPDVDEWIERAASGAYVEFESKHPVPGGDSVFVEGMFRPVTDDEGAVTAIVVSARDVTARRERERELRRQHDRLDEFASFISHDFQTPIATARGRLELALETDDEAHIERAIDAVDRIDELRTDLAETLRNGEVVADPEPIAVEEALEYVWATADPGAGASYEVVDPVEIEADPEAFHRLLQNLVRNSIEHGDDDVTVRMGPLEDGFFYEDDGPGVDPSIREELFAPGFSTKPDGTGVGLGMASVRQVVAGHGWEIEVTDASALGGARFEIRDT</sequence>
<feature type="domain" description="Histidine kinase" evidence="7">
    <location>
        <begin position="415"/>
        <end position="609"/>
    </location>
</feature>
<dbReference type="AlphaFoldDB" id="A0ABD5MF91"/>
<dbReference type="GO" id="GO:0004673">
    <property type="term" value="F:protein histidine kinase activity"/>
    <property type="evidence" value="ECO:0007669"/>
    <property type="project" value="UniProtKB-EC"/>
</dbReference>
<dbReference type="EMBL" id="JBGNYA010000001">
    <property type="protein sequence ID" value="MFA1611249.1"/>
    <property type="molecule type" value="Genomic_DNA"/>
</dbReference>
<gene>
    <name evidence="11" type="ORF">OS889_09550</name>
</gene>
<dbReference type="InterPro" id="IPR011006">
    <property type="entry name" value="CheY-like_superfamily"/>
</dbReference>
<dbReference type="RefSeq" id="WP_372389405.1">
    <property type="nucleotide sequence ID" value="NZ_JBGNYA010000001.1"/>
</dbReference>
<dbReference type="SUPFAM" id="SSF52172">
    <property type="entry name" value="CheY-like"/>
    <property type="match status" value="1"/>
</dbReference>
<dbReference type="Pfam" id="PF00072">
    <property type="entry name" value="Response_reg"/>
    <property type="match status" value="1"/>
</dbReference>
<dbReference type="SMART" id="SM00388">
    <property type="entry name" value="HisKA"/>
    <property type="match status" value="1"/>
</dbReference>
<dbReference type="SUPFAM" id="SSF55874">
    <property type="entry name" value="ATPase domain of HSP90 chaperone/DNA topoisomerase II/histidine kinase"/>
    <property type="match status" value="1"/>
</dbReference>
<dbReference type="SMART" id="SM00091">
    <property type="entry name" value="PAS"/>
    <property type="match status" value="2"/>
</dbReference>
<keyword evidence="12" id="KW-1185">Reference proteome</keyword>
<proteinExistence type="predicted"/>
<evidence type="ECO:0000259" key="9">
    <source>
        <dbReference type="PROSITE" id="PS50112"/>
    </source>
</evidence>
<dbReference type="SMART" id="SM00387">
    <property type="entry name" value="HATPase_c"/>
    <property type="match status" value="1"/>
</dbReference>
<feature type="modified residue" description="4-aspartylphosphate" evidence="6">
    <location>
        <position position="57"/>
    </location>
</feature>
<evidence type="ECO:0000256" key="5">
    <source>
        <dbReference type="ARBA" id="ARBA00022777"/>
    </source>
</evidence>
<dbReference type="CDD" id="cd00156">
    <property type="entry name" value="REC"/>
    <property type="match status" value="1"/>
</dbReference>
<dbReference type="Pfam" id="PF08448">
    <property type="entry name" value="PAS_4"/>
    <property type="match status" value="1"/>
</dbReference>
<dbReference type="Pfam" id="PF02518">
    <property type="entry name" value="HATPase_c"/>
    <property type="match status" value="1"/>
</dbReference>
<dbReference type="SMART" id="SM00448">
    <property type="entry name" value="REC"/>
    <property type="match status" value="1"/>
</dbReference>
<dbReference type="InterPro" id="IPR013655">
    <property type="entry name" value="PAS_fold_3"/>
</dbReference>
<keyword evidence="4" id="KW-0808">Transferase</keyword>
<evidence type="ECO:0000259" key="8">
    <source>
        <dbReference type="PROSITE" id="PS50110"/>
    </source>
</evidence>
<dbReference type="InterPro" id="IPR052162">
    <property type="entry name" value="Sensor_kinase/Photoreceptor"/>
</dbReference>
<evidence type="ECO:0000259" key="10">
    <source>
        <dbReference type="PROSITE" id="PS50113"/>
    </source>
</evidence>
<dbReference type="InterPro" id="IPR005467">
    <property type="entry name" value="His_kinase_dom"/>
</dbReference>
<keyword evidence="3 6" id="KW-0597">Phosphoprotein</keyword>
<dbReference type="PROSITE" id="PS50112">
    <property type="entry name" value="PAS"/>
    <property type="match status" value="1"/>
</dbReference>
<dbReference type="InterPro" id="IPR013656">
    <property type="entry name" value="PAS_4"/>
</dbReference>
<organism evidence="11 12">
    <name type="scientific">Halobellus rubicundus</name>
    <dbReference type="NCBI Taxonomy" id="2996466"/>
    <lineage>
        <taxon>Archaea</taxon>
        <taxon>Methanobacteriati</taxon>
        <taxon>Methanobacteriota</taxon>
        <taxon>Stenosarchaea group</taxon>
        <taxon>Halobacteria</taxon>
        <taxon>Halobacteriales</taxon>
        <taxon>Haloferacaceae</taxon>
        <taxon>Halobellus</taxon>
    </lineage>
</organism>
<dbReference type="Gene3D" id="3.40.50.2300">
    <property type="match status" value="1"/>
</dbReference>
<dbReference type="Pfam" id="PF08447">
    <property type="entry name" value="PAS_3"/>
    <property type="match status" value="1"/>
</dbReference>
<dbReference type="SUPFAM" id="SSF47384">
    <property type="entry name" value="Homodimeric domain of signal transducing histidine kinase"/>
    <property type="match status" value="1"/>
</dbReference>
<evidence type="ECO:0000256" key="6">
    <source>
        <dbReference type="PROSITE-ProRule" id="PRU00169"/>
    </source>
</evidence>
<accession>A0ABD5MF91</accession>
<dbReference type="InterPro" id="IPR036890">
    <property type="entry name" value="HATPase_C_sf"/>
</dbReference>
<protein>
    <recommendedName>
        <fullName evidence="2">histidine kinase</fullName>
        <ecNumber evidence="2">2.7.13.3</ecNumber>
    </recommendedName>
</protein>
<dbReference type="CDD" id="cd00082">
    <property type="entry name" value="HisKA"/>
    <property type="match status" value="1"/>
</dbReference>
<comment type="caution">
    <text evidence="11">The sequence shown here is derived from an EMBL/GenBank/DDBJ whole genome shotgun (WGS) entry which is preliminary data.</text>
</comment>
<dbReference type="NCBIfam" id="TIGR00229">
    <property type="entry name" value="sensory_box"/>
    <property type="match status" value="2"/>
</dbReference>
<dbReference type="EC" id="2.7.13.3" evidence="2"/>
<dbReference type="InterPro" id="IPR003594">
    <property type="entry name" value="HATPase_dom"/>
</dbReference>
<dbReference type="Gene3D" id="1.10.287.130">
    <property type="match status" value="1"/>
</dbReference>
<comment type="catalytic activity">
    <reaction evidence="1">
        <text>ATP + protein L-histidine = ADP + protein N-phospho-L-histidine.</text>
        <dbReference type="EC" id="2.7.13.3"/>
    </reaction>
</comment>
<dbReference type="InterPro" id="IPR000014">
    <property type="entry name" value="PAS"/>
</dbReference>
<dbReference type="InterPro" id="IPR036097">
    <property type="entry name" value="HisK_dim/P_sf"/>
</dbReference>
<evidence type="ECO:0000256" key="2">
    <source>
        <dbReference type="ARBA" id="ARBA00012438"/>
    </source>
</evidence>
<evidence type="ECO:0000313" key="11">
    <source>
        <dbReference type="EMBL" id="MFA1611249.1"/>
    </source>
</evidence>
<feature type="domain" description="PAS" evidence="9">
    <location>
        <begin position="137"/>
        <end position="212"/>
    </location>
</feature>
<dbReference type="Proteomes" id="UP001570511">
    <property type="component" value="Unassembled WGS sequence"/>
</dbReference>
<feature type="domain" description="PAC" evidence="10">
    <location>
        <begin position="350"/>
        <end position="404"/>
    </location>
</feature>
<dbReference type="PANTHER" id="PTHR43304:SF1">
    <property type="entry name" value="PAC DOMAIN-CONTAINING PROTEIN"/>
    <property type="match status" value="1"/>
</dbReference>
<dbReference type="InterPro" id="IPR001789">
    <property type="entry name" value="Sig_transdc_resp-reg_receiver"/>
</dbReference>
<dbReference type="CDD" id="cd00130">
    <property type="entry name" value="PAS"/>
    <property type="match status" value="2"/>
</dbReference>
<reference evidence="11 12" key="1">
    <citation type="submission" date="2024-08" db="EMBL/GenBank/DDBJ databases">
        <title>Halobellus sp. MBLA0158 whole genome sequence.</title>
        <authorList>
            <person name="Hwang C.Y."/>
            <person name="Cho E.-S."/>
            <person name="Seo M.-J."/>
        </authorList>
    </citation>
    <scope>NUCLEOTIDE SEQUENCE [LARGE SCALE GENOMIC DNA]</scope>
    <source>
        <strain evidence="11 12">MBLA0158</strain>
    </source>
</reference>
<name>A0ABD5MF91_9EURY</name>
<evidence type="ECO:0000256" key="4">
    <source>
        <dbReference type="ARBA" id="ARBA00022679"/>
    </source>
</evidence>
<dbReference type="InterPro" id="IPR000700">
    <property type="entry name" value="PAS-assoc_C"/>
</dbReference>
<dbReference type="Gene3D" id="3.30.565.10">
    <property type="entry name" value="Histidine kinase-like ATPase, C-terminal domain"/>
    <property type="match status" value="1"/>
</dbReference>
<dbReference type="PANTHER" id="PTHR43304">
    <property type="entry name" value="PHYTOCHROME-LIKE PROTEIN CPH1"/>
    <property type="match status" value="1"/>
</dbReference>
<dbReference type="PROSITE" id="PS50113">
    <property type="entry name" value="PAC"/>
    <property type="match status" value="1"/>
</dbReference>
<evidence type="ECO:0000259" key="7">
    <source>
        <dbReference type="PROSITE" id="PS50109"/>
    </source>
</evidence>
<dbReference type="InterPro" id="IPR003661">
    <property type="entry name" value="HisK_dim/P_dom"/>
</dbReference>
<feature type="domain" description="Response regulatory" evidence="8">
    <location>
        <begin position="6"/>
        <end position="122"/>
    </location>
</feature>
<dbReference type="Pfam" id="PF00512">
    <property type="entry name" value="HisKA"/>
    <property type="match status" value="1"/>
</dbReference>
<dbReference type="Gene3D" id="3.30.450.20">
    <property type="entry name" value="PAS domain"/>
    <property type="match status" value="2"/>
</dbReference>